<dbReference type="InterPro" id="IPR010982">
    <property type="entry name" value="Lambda_DNA-bd_dom_sf"/>
</dbReference>
<dbReference type="EMBL" id="FNYO01000026">
    <property type="protein sequence ID" value="SEI90827.1"/>
    <property type="molecule type" value="Genomic_DNA"/>
</dbReference>
<dbReference type="Proteomes" id="UP000199005">
    <property type="component" value="Unassembled WGS sequence"/>
</dbReference>
<dbReference type="SUPFAM" id="SSF47413">
    <property type="entry name" value="lambda repressor-like DNA-binding domains"/>
    <property type="match status" value="1"/>
</dbReference>
<accession>A0A1H6Z149</accession>
<dbReference type="RefSeq" id="WP_090735035.1">
    <property type="nucleotide sequence ID" value="NZ_FNYO01000026.1"/>
</dbReference>
<dbReference type="Proteomes" id="UP000199250">
    <property type="component" value="Unassembled WGS sequence"/>
</dbReference>
<protein>
    <submittedName>
        <fullName evidence="2">Cro protein</fullName>
    </submittedName>
</protein>
<dbReference type="GO" id="GO:0006355">
    <property type="term" value="P:regulation of DNA-templated transcription"/>
    <property type="evidence" value="ECO:0007669"/>
    <property type="project" value="InterPro"/>
</dbReference>
<evidence type="ECO:0000313" key="1">
    <source>
        <dbReference type="EMBL" id="SEI90827.1"/>
    </source>
</evidence>
<dbReference type="GO" id="GO:0003677">
    <property type="term" value="F:DNA binding"/>
    <property type="evidence" value="ECO:0007669"/>
    <property type="project" value="InterPro"/>
</dbReference>
<gene>
    <name evidence="2" type="ORF">SAMN04244572_04132</name>
    <name evidence="1" type="ORF">SAMN04244579_02407</name>
</gene>
<dbReference type="Gene3D" id="3.30.240.10">
    <property type="entry name" value="CRO Repressor"/>
    <property type="match status" value="1"/>
</dbReference>
<dbReference type="EMBL" id="FNYQ01000111">
    <property type="protein sequence ID" value="SEJ47219.1"/>
    <property type="molecule type" value="Genomic_DNA"/>
</dbReference>
<evidence type="ECO:0000313" key="2">
    <source>
        <dbReference type="EMBL" id="SEJ47219.1"/>
    </source>
</evidence>
<reference evidence="3 4" key="1">
    <citation type="submission" date="2016-10" db="EMBL/GenBank/DDBJ databases">
        <authorList>
            <person name="de Groot N.N."/>
        </authorList>
    </citation>
    <scope>NUCLEOTIDE SEQUENCE [LARGE SCALE GENOMIC DNA]</scope>
    <source>
        <strain evidence="1 3">DSM 1041</strain>
        <strain evidence="2 4">DSM 373</strain>
    </source>
</reference>
<name>A0A1H6Z149_9GAMM</name>
<dbReference type="InterPro" id="IPR000655">
    <property type="entry name" value="Cro-like"/>
</dbReference>
<sequence length="66" mass="7429">MRRIHISDFVAELGQPDAARALGLTQGGLSKALRLGREIYVTRKKDGIYEAHEVRPFPSQPKRKTP</sequence>
<evidence type="ECO:0000313" key="3">
    <source>
        <dbReference type="Proteomes" id="UP000199005"/>
    </source>
</evidence>
<dbReference type="Pfam" id="PF09048">
    <property type="entry name" value="Cro"/>
    <property type="match status" value="1"/>
</dbReference>
<dbReference type="OrthoDB" id="9429495at2"/>
<evidence type="ECO:0000313" key="4">
    <source>
        <dbReference type="Proteomes" id="UP000199250"/>
    </source>
</evidence>
<dbReference type="AlphaFoldDB" id="A0A1H6Z149"/>
<proteinExistence type="predicted"/>
<organism evidence="2 4">
    <name type="scientific">Azotobacter beijerinckii</name>
    <dbReference type="NCBI Taxonomy" id="170623"/>
    <lineage>
        <taxon>Bacteria</taxon>
        <taxon>Pseudomonadati</taxon>
        <taxon>Pseudomonadota</taxon>
        <taxon>Gammaproteobacteria</taxon>
        <taxon>Pseudomonadales</taxon>
        <taxon>Pseudomonadaceae</taxon>
        <taxon>Azotobacter</taxon>
    </lineage>
</organism>
<dbReference type="InterPro" id="IPR038202">
    <property type="entry name" value="Cro_sf"/>
</dbReference>